<feature type="compositionally biased region" description="Basic and acidic residues" evidence="1">
    <location>
        <begin position="143"/>
        <end position="157"/>
    </location>
</feature>
<proteinExistence type="predicted"/>
<feature type="compositionally biased region" description="Low complexity" evidence="1">
    <location>
        <begin position="70"/>
        <end position="91"/>
    </location>
</feature>
<feature type="region of interest" description="Disordered" evidence="1">
    <location>
        <begin position="1"/>
        <end position="232"/>
    </location>
</feature>
<feature type="compositionally biased region" description="Low complexity" evidence="1">
    <location>
        <begin position="378"/>
        <end position="391"/>
    </location>
</feature>
<organism evidence="2 3">
    <name type="scientific">Krasilnikovia cinnamomea</name>
    <dbReference type="NCBI Taxonomy" id="349313"/>
    <lineage>
        <taxon>Bacteria</taxon>
        <taxon>Bacillati</taxon>
        <taxon>Actinomycetota</taxon>
        <taxon>Actinomycetes</taxon>
        <taxon>Micromonosporales</taxon>
        <taxon>Micromonosporaceae</taxon>
        <taxon>Krasilnikovia</taxon>
    </lineage>
</organism>
<feature type="compositionally biased region" description="Polar residues" evidence="1">
    <location>
        <begin position="1"/>
        <end position="11"/>
    </location>
</feature>
<protein>
    <submittedName>
        <fullName evidence="2">Uncharacterized protein</fullName>
    </submittedName>
</protein>
<feature type="compositionally biased region" description="Low complexity" evidence="1">
    <location>
        <begin position="115"/>
        <end position="133"/>
    </location>
</feature>
<accession>A0A4Q7ZKP9</accession>
<dbReference type="Proteomes" id="UP000292564">
    <property type="component" value="Unassembled WGS sequence"/>
</dbReference>
<dbReference type="AlphaFoldDB" id="A0A4Q7ZKP9"/>
<name>A0A4Q7ZKP9_9ACTN</name>
<sequence>MRAGARSSSPTPVRANQRPKRAARRATTGSGRDRPRSCRGWVSRGRSPESRWPGARADCHLRAGHRRGRGPWPAGRRGRAPRIAGRTGRGPWARSPASRWPGTGSAPPGRRRRCAPTPGAARPGAAPTRRVATGPRRGCPGTLRDHPGTGAHREARQPGRAGAPRGPRTASRRSGWRAAAGRRRSGRRVAPVPGQRRAEPEPARRRAEAEPEVARRQAGTTSARRRAGMPAARRVGTVPARRVGIVPARRVGIVPARRVGIVPARRAGSAPARPVGIVPARRAGSAPARRRGVLLDGRTAGSRRSRVGTSWRRTARLLRPTWPRPAVYRRAAPRTSYAPPPYLSPCRPRTRTRPPVVGPATGPNCPGRAVRGRRLREGAVAPVAPPAGHAG</sequence>
<dbReference type="EMBL" id="SHKY01000001">
    <property type="protein sequence ID" value="RZU50913.1"/>
    <property type="molecule type" value="Genomic_DNA"/>
</dbReference>
<gene>
    <name evidence="2" type="ORF">EV385_2705</name>
</gene>
<feature type="compositionally biased region" description="Basic residues" evidence="1">
    <location>
        <begin position="170"/>
        <end position="187"/>
    </location>
</feature>
<keyword evidence="3" id="KW-1185">Reference proteome</keyword>
<comment type="caution">
    <text evidence="2">The sequence shown here is derived from an EMBL/GenBank/DDBJ whole genome shotgun (WGS) entry which is preliminary data.</text>
</comment>
<evidence type="ECO:0000313" key="3">
    <source>
        <dbReference type="Proteomes" id="UP000292564"/>
    </source>
</evidence>
<feature type="compositionally biased region" description="Basic and acidic residues" evidence="1">
    <location>
        <begin position="196"/>
        <end position="215"/>
    </location>
</feature>
<evidence type="ECO:0000313" key="2">
    <source>
        <dbReference type="EMBL" id="RZU50913.1"/>
    </source>
</evidence>
<feature type="region of interest" description="Disordered" evidence="1">
    <location>
        <begin position="333"/>
        <end position="391"/>
    </location>
</feature>
<evidence type="ECO:0000256" key="1">
    <source>
        <dbReference type="SAM" id="MobiDB-lite"/>
    </source>
</evidence>
<reference evidence="2 3" key="1">
    <citation type="submission" date="2019-02" db="EMBL/GenBank/DDBJ databases">
        <title>Sequencing the genomes of 1000 actinobacteria strains.</title>
        <authorList>
            <person name="Klenk H.-P."/>
        </authorList>
    </citation>
    <scope>NUCLEOTIDE SEQUENCE [LARGE SCALE GENOMIC DNA]</scope>
    <source>
        <strain evidence="2 3">DSM 45162</strain>
    </source>
</reference>